<evidence type="ECO:0000313" key="3">
    <source>
        <dbReference type="Proteomes" id="UP000184108"/>
    </source>
</evidence>
<evidence type="ECO:0000313" key="2">
    <source>
        <dbReference type="EMBL" id="SHG85307.1"/>
    </source>
</evidence>
<sequence>MKKIINFFNPTTTLVLFVIVVITYIIINYISQCADLSVKYIYIKRAKMFNLFCFLPSLAFFLGMSIYNFSISKSNNNKKDMKISLVPIFLLGLFHLFQFFY</sequence>
<evidence type="ECO:0000256" key="1">
    <source>
        <dbReference type="SAM" id="Phobius"/>
    </source>
</evidence>
<name>A0A1M5N757_9FLAO</name>
<keyword evidence="1" id="KW-1133">Transmembrane helix</keyword>
<proteinExistence type="predicted"/>
<organism evidence="2 3">
    <name type="scientific">Chryseobacterium vrystaatense</name>
    <dbReference type="NCBI Taxonomy" id="307480"/>
    <lineage>
        <taxon>Bacteria</taxon>
        <taxon>Pseudomonadati</taxon>
        <taxon>Bacteroidota</taxon>
        <taxon>Flavobacteriia</taxon>
        <taxon>Flavobacteriales</taxon>
        <taxon>Weeksellaceae</taxon>
        <taxon>Chryseobacterium group</taxon>
        <taxon>Chryseobacterium</taxon>
    </lineage>
</organism>
<dbReference type="AlphaFoldDB" id="A0A1M5N757"/>
<feature type="transmembrane region" description="Helical" evidence="1">
    <location>
        <begin position="7"/>
        <end position="29"/>
    </location>
</feature>
<protein>
    <submittedName>
        <fullName evidence="2">Uncharacterized protein</fullName>
    </submittedName>
</protein>
<feature type="transmembrane region" description="Helical" evidence="1">
    <location>
        <begin position="83"/>
        <end position="100"/>
    </location>
</feature>
<feature type="transmembrane region" description="Helical" evidence="1">
    <location>
        <begin position="49"/>
        <end position="71"/>
    </location>
</feature>
<reference evidence="3" key="1">
    <citation type="submission" date="2016-11" db="EMBL/GenBank/DDBJ databases">
        <authorList>
            <person name="Varghese N."/>
            <person name="Submissions S."/>
        </authorList>
    </citation>
    <scope>NUCLEOTIDE SEQUENCE [LARGE SCALE GENOMIC DNA]</scope>
    <source>
        <strain evidence="3">YR203</strain>
    </source>
</reference>
<keyword evidence="1" id="KW-0812">Transmembrane</keyword>
<accession>A0A1M5N757</accession>
<gene>
    <name evidence="2" type="ORF">SAMN02787073_4960</name>
</gene>
<keyword evidence="1" id="KW-0472">Membrane</keyword>
<dbReference type="EMBL" id="FQVE01000008">
    <property type="protein sequence ID" value="SHG85307.1"/>
    <property type="molecule type" value="Genomic_DNA"/>
</dbReference>
<dbReference type="Proteomes" id="UP000184108">
    <property type="component" value="Unassembled WGS sequence"/>
</dbReference>